<dbReference type="GO" id="GO:0004029">
    <property type="term" value="F:aldehyde dehydrogenase (NAD+) activity"/>
    <property type="evidence" value="ECO:0007669"/>
    <property type="project" value="TreeGrafter"/>
</dbReference>
<reference evidence="2 3" key="1">
    <citation type="submission" date="2018-05" db="EMBL/GenBank/DDBJ databases">
        <title>Genomic Encyclopedia of Type Strains, Phase IV (KMG-IV): sequencing the most valuable type-strain genomes for metagenomic binning, comparative biology and taxonomic classification.</title>
        <authorList>
            <person name="Goeker M."/>
        </authorList>
    </citation>
    <scope>NUCLEOTIDE SEQUENCE [LARGE SCALE GENOMIC DNA]</scope>
    <source>
        <strain evidence="2 3">DSM 28579</strain>
    </source>
</reference>
<dbReference type="Proteomes" id="UP000251835">
    <property type="component" value="Unassembled WGS sequence"/>
</dbReference>
<accession>A0A7L4URE1</accession>
<dbReference type="Gene3D" id="3.40.50.720">
    <property type="entry name" value="NAD(P)-binding Rossmann-like Domain"/>
    <property type="match status" value="1"/>
</dbReference>
<feature type="domain" description="6-phosphogluconate dehydrogenase NADP-binding" evidence="1">
    <location>
        <begin position="5"/>
        <end position="115"/>
    </location>
</feature>
<dbReference type="InterPro" id="IPR006115">
    <property type="entry name" value="6PGDH_NADP-bd"/>
</dbReference>
<dbReference type="OrthoDB" id="751203at2"/>
<dbReference type="EMBL" id="QENZ01000003">
    <property type="protein sequence ID" value="PVX52335.1"/>
    <property type="molecule type" value="Genomic_DNA"/>
</dbReference>
<dbReference type="AlphaFoldDB" id="A0A7L4URE1"/>
<comment type="caution">
    <text evidence="2">The sequence shown here is derived from an EMBL/GenBank/DDBJ whole genome shotgun (WGS) entry which is preliminary data.</text>
</comment>
<dbReference type="GO" id="GO:0005737">
    <property type="term" value="C:cytoplasm"/>
    <property type="evidence" value="ECO:0007669"/>
    <property type="project" value="TreeGrafter"/>
</dbReference>
<dbReference type="PANTHER" id="PTHR48079">
    <property type="entry name" value="PROTEIN YEEZ"/>
    <property type="match status" value="1"/>
</dbReference>
<protein>
    <submittedName>
        <fullName evidence="2">Nucleoside-diphosphate-sugar epimerase</fullName>
    </submittedName>
</protein>
<dbReference type="InterPro" id="IPR051783">
    <property type="entry name" value="NAD(P)-dependent_oxidoreduct"/>
</dbReference>
<evidence type="ECO:0000313" key="3">
    <source>
        <dbReference type="Proteomes" id="UP000251835"/>
    </source>
</evidence>
<name>A0A7L4URE1_BALHA</name>
<evidence type="ECO:0000313" key="2">
    <source>
        <dbReference type="EMBL" id="PVX52335.1"/>
    </source>
</evidence>
<dbReference type="SUPFAM" id="SSF51735">
    <property type="entry name" value="NAD(P)-binding Rossmann-fold domains"/>
    <property type="match status" value="1"/>
</dbReference>
<dbReference type="RefSeq" id="WP_116495874.1">
    <property type="nucleotide sequence ID" value="NZ_QENZ01000003.1"/>
</dbReference>
<dbReference type="PANTHER" id="PTHR48079:SF6">
    <property type="entry name" value="NAD(P)-BINDING DOMAIN-CONTAINING PROTEIN-RELATED"/>
    <property type="match status" value="1"/>
</dbReference>
<keyword evidence="3" id="KW-1185">Reference proteome</keyword>
<dbReference type="GO" id="GO:0050661">
    <property type="term" value="F:NADP binding"/>
    <property type="evidence" value="ECO:0007669"/>
    <property type="project" value="InterPro"/>
</dbReference>
<organism evidence="2 3">
    <name type="scientific">Balneicella halophila</name>
    <dbReference type="NCBI Taxonomy" id="1537566"/>
    <lineage>
        <taxon>Bacteria</taxon>
        <taxon>Pseudomonadati</taxon>
        <taxon>Bacteroidota</taxon>
        <taxon>Bacteroidia</taxon>
        <taxon>Bacteroidales</taxon>
        <taxon>Balneicellaceae</taxon>
        <taxon>Balneicella</taxon>
    </lineage>
</organism>
<gene>
    <name evidence="2" type="ORF">C7377_0649</name>
</gene>
<sequence>MTKKTISILGCGWLGKPLATRLIDEGYSVKGSTTTEEKLEELRNLNIDPYLIDINELTNNIDNFLDADTLVVAITPQKPLSIEKLTERISESPTKNVIFLSSTSVYQANNAEVTEESPLVASPLVLAENFFRDLEGFSVTIIRFGGLFGYDRKPVNFIRPNKEMKNPEGFVNLIHQDDCIEIITQIIQKDIWREIFNACSDSHPNRKEFYETQAKRHHKPLPNFEAEGISKFKIVSTKKLKERLPYRYKYDDLLSYED</sequence>
<dbReference type="InterPro" id="IPR036291">
    <property type="entry name" value="NAD(P)-bd_dom_sf"/>
</dbReference>
<dbReference type="Pfam" id="PF03446">
    <property type="entry name" value="NAD_binding_2"/>
    <property type="match status" value="1"/>
</dbReference>
<proteinExistence type="predicted"/>
<evidence type="ECO:0000259" key="1">
    <source>
        <dbReference type="Pfam" id="PF03446"/>
    </source>
</evidence>